<dbReference type="SUPFAM" id="SSF56563">
    <property type="entry name" value="Major capsid protein gp5"/>
    <property type="match status" value="1"/>
</dbReference>
<reference evidence="4 5" key="1">
    <citation type="submission" date="2018-06" db="EMBL/GenBank/DDBJ databases">
        <title>Pseudomonas diversity within urban Lake Michigan freshwaters.</title>
        <authorList>
            <person name="Batrich M."/>
            <person name="Hatzopoulos T."/>
            <person name="Putonti C."/>
        </authorList>
    </citation>
    <scope>NUCLEOTIDE SEQUENCE [LARGE SCALE GENOMIC DNA]</scope>
    <source>
        <strain evidence="4 5">MB-090714</strain>
    </source>
</reference>
<dbReference type="InterPro" id="IPR054612">
    <property type="entry name" value="Phage_capsid-like_C"/>
</dbReference>
<evidence type="ECO:0000256" key="1">
    <source>
        <dbReference type="ARBA" id="ARBA00004328"/>
    </source>
</evidence>
<evidence type="ECO:0000313" key="4">
    <source>
        <dbReference type="EMBL" id="PYC19539.1"/>
    </source>
</evidence>
<evidence type="ECO:0000256" key="2">
    <source>
        <dbReference type="SAM" id="MobiDB-lite"/>
    </source>
</evidence>
<dbReference type="Proteomes" id="UP000248146">
    <property type="component" value="Unassembled WGS sequence"/>
</dbReference>
<dbReference type="EMBL" id="QJRX01000014">
    <property type="protein sequence ID" value="PYC19539.1"/>
    <property type="molecule type" value="Genomic_DNA"/>
</dbReference>
<evidence type="ECO:0000259" key="3">
    <source>
        <dbReference type="Pfam" id="PF05065"/>
    </source>
</evidence>
<feature type="domain" description="Phage capsid-like C-terminal" evidence="3">
    <location>
        <begin position="350"/>
        <end position="613"/>
    </location>
</feature>
<feature type="region of interest" description="Disordered" evidence="2">
    <location>
        <begin position="254"/>
        <end position="274"/>
    </location>
</feature>
<name>A0A2V4KHZ2_AQUAC</name>
<protein>
    <submittedName>
        <fullName evidence="4">Phage major capsid protein</fullName>
    </submittedName>
</protein>
<dbReference type="AlphaFoldDB" id="A0A2V4KHZ2"/>
<dbReference type="InterPro" id="IPR024455">
    <property type="entry name" value="Phage_capsid"/>
</dbReference>
<comment type="subcellular location">
    <subcellularLocation>
        <location evidence="1">Virion</location>
    </subcellularLocation>
</comment>
<proteinExistence type="predicted"/>
<comment type="caution">
    <text evidence="4">The sequence shown here is derived from an EMBL/GenBank/DDBJ whole genome shotgun (WGS) entry which is preliminary data.</text>
</comment>
<organism evidence="4 5">
    <name type="scientific">Aquipseudomonas alcaligenes</name>
    <name type="common">Pseudomonas alcaligenes</name>
    <dbReference type="NCBI Taxonomy" id="43263"/>
    <lineage>
        <taxon>Bacteria</taxon>
        <taxon>Pseudomonadati</taxon>
        <taxon>Pseudomonadota</taxon>
        <taxon>Gammaproteobacteria</taxon>
        <taxon>Pseudomonadales</taxon>
        <taxon>Pseudomonadaceae</taxon>
        <taxon>Aquipseudomonas</taxon>
    </lineage>
</organism>
<accession>A0A2V4KHZ2</accession>
<dbReference type="OrthoDB" id="9806592at2"/>
<dbReference type="Gene3D" id="3.30.2400.10">
    <property type="entry name" value="Major capsid protein gp5"/>
    <property type="match status" value="1"/>
</dbReference>
<sequence length="617" mass="67390">MPVLRQIEGQQLQRVLAVDRDTLDLEQRTVEVAVSSEYGVRRWFGMEVLDHSEDSIDLTRLRNGAPLLLQHNSWSGQIGVVEDAWLDADRKIRARVRFSRSEQAEPIWQDVVDNIRRNISCGYLVHEMVLERSENGLDHYRVTRWEPYEVSSVSVPADPTVGVGRSNEATTNTITIRGIAMPKPNEPQEDGQQTRNIPAPVAGGDLVTAERQRIADIYALGDRFQQRDLAADAVTGGHSVDQFRAVLLERQAPGGAKPLAPAQPKPGERDLPGFVKDVSARGLGLTEKEMDSFSLMRAMNAYAEKDWSKAGLEREVSLALADTLKKEARGFFVPHDLLVRGMSKGEAGKGGELVATELRVDQFIDILRNKTKMAQLGMRMLGGLVGDLDLPKKVNGSNFYWLGEGDNVTPSDFDLTTIPLSPKTIAGAIPVTRKLRKQAAKSIEAMIISDLVEGLGVAIDLAMLLGTGADNQPLGLLNQVGLPSVTYPAGGIDWASVVAMETKAGTFNVEGDSLAYLTSVTQRGAAKSTQVFANTGERLWKDNEVNGYSAHATNQMPADKWLFGDFSQLVCGLWGVLDLKPDPYALAGSDGLMLRVFQDVDAAVRRKEAFCVGVKGV</sequence>
<gene>
    <name evidence="4" type="ORF">DMO17_19370</name>
</gene>
<dbReference type="Pfam" id="PF05065">
    <property type="entry name" value="Phage_capsid"/>
    <property type="match status" value="1"/>
</dbReference>
<evidence type="ECO:0000313" key="5">
    <source>
        <dbReference type="Proteomes" id="UP000248146"/>
    </source>
</evidence>
<dbReference type="RefSeq" id="WP_110684119.1">
    <property type="nucleotide sequence ID" value="NZ_QJRX01000014.1"/>
</dbReference>
<dbReference type="NCBIfam" id="TIGR01554">
    <property type="entry name" value="major_cap_HK97"/>
    <property type="match status" value="1"/>
</dbReference>